<feature type="region of interest" description="Disordered" evidence="1">
    <location>
        <begin position="126"/>
        <end position="167"/>
    </location>
</feature>
<evidence type="ECO:0000256" key="1">
    <source>
        <dbReference type="SAM" id="MobiDB-lite"/>
    </source>
</evidence>
<accession>A0ABR2G5M6</accession>
<dbReference type="PANTHER" id="PTHR34282:SF2">
    <property type="entry name" value="DUF3741 DOMAIN-CONTAINING PROTEIN"/>
    <property type="match status" value="1"/>
</dbReference>
<feature type="compositionally biased region" description="Basic and acidic residues" evidence="1">
    <location>
        <begin position="417"/>
        <end position="426"/>
    </location>
</feature>
<dbReference type="PANTHER" id="PTHR34282">
    <property type="entry name" value="OS01G0228800 PROTEIN-RELATED"/>
    <property type="match status" value="1"/>
</dbReference>
<comment type="caution">
    <text evidence="3">The sequence shown here is derived from an EMBL/GenBank/DDBJ whole genome shotgun (WGS) entry which is preliminary data.</text>
</comment>
<feature type="domain" description="DUF3741" evidence="2">
    <location>
        <begin position="243"/>
        <end position="266"/>
    </location>
</feature>
<evidence type="ECO:0000313" key="4">
    <source>
        <dbReference type="Proteomes" id="UP001472677"/>
    </source>
</evidence>
<feature type="compositionally biased region" description="Basic and acidic residues" evidence="1">
    <location>
        <begin position="130"/>
        <end position="144"/>
    </location>
</feature>
<protein>
    <recommendedName>
        <fullName evidence="2">DUF3741 domain-containing protein</fullName>
    </recommendedName>
</protein>
<gene>
    <name evidence="3" type="ORF">V6N12_064113</name>
</gene>
<dbReference type="Pfam" id="PF14383">
    <property type="entry name" value="VARLMGL"/>
    <property type="match status" value="1"/>
</dbReference>
<feature type="compositionally biased region" description="Polar residues" evidence="1">
    <location>
        <begin position="522"/>
        <end position="552"/>
    </location>
</feature>
<sequence>MPQDGLRSIVYRSFVMCDDPKGVVESATITKMEHKNKGRVSSKTEREEMVSNGAMEELRSSSSCQLLEVSRGAHKLNRVIDSWSRGGIWCDQHSKDIAKDLLKGALELQDSLHVLGKLQEASHLARLKKKEKEKSDKVRNDQLFRRVNSSPVGEQNSQKGIPNPHLSAGVSSRDCFDELREVLRDSLARQNLLPNTNAEEKRCFSSRYPNLASDVPSTSLSRSSSFQTENFTSMDSSVCSAAEEKKARGPSLIAKLMGLEEMPSKSLQTHSQKDMEKKKIFSQQRPTFEIDTPKVRKSQFVLRTEDSEKTLKDVLETMHFKGLLKNNSIKEIKPNSYQSSDFFSGNRLINSPPIVLIKPRHNPHRQLQEEYLPVFQDEGSSNTETMFKKPKVKEDFTSKIMDSNNRGLKLNFSKTSRRVEVKETPGKRHIQQKGGKDGQQNETRPMRKEVKIKQSLPTKAKSSVSITQPSVKKVATAKNIDMIPEPMTSSRKPVDKEVAKAKNLSRSKDQAKVSPRKPSKPENASSVTKNKISHQPSATANSNPVRRLQNTVRGPIDVKKSSTKKAVSKPTVTKITTEKLECKGDKIVLEGKKSDLLSENDTVLEEKKIDLASNGDTVLEEKRIDIAFENDVVLEEKRIDIASENDTDLEEKRIDIASENDTDLEEKRIDIASENDIDLEEKRTDIASNVDTVSEAKGFDPEQEYDTLVEGYSAETADQLPTETEEGTEHTDIQIEEHCCQSSVCDVTLVTIDDQNGRKSIGDVDDNLITPIGTDNGNFMTGTALKALLLSSPAFHADTRLSLDCANEIVQRKSHPDSQMIHPPWSSLVGNAKRHISLDHLLKETCDGVEALRSYSELAGENYPTNSPYAMLERDINHSEALSGIWDLGWKKGFSVDDTIQVVEDIEKQLLRGLIAEICA</sequence>
<evidence type="ECO:0000313" key="3">
    <source>
        <dbReference type="EMBL" id="KAK8595595.1"/>
    </source>
</evidence>
<feature type="region of interest" description="Disordered" evidence="1">
    <location>
        <begin position="482"/>
        <end position="572"/>
    </location>
</feature>
<keyword evidence="4" id="KW-1185">Reference proteome</keyword>
<dbReference type="EMBL" id="JBBPBM010000002">
    <property type="protein sequence ID" value="KAK8595595.1"/>
    <property type="molecule type" value="Genomic_DNA"/>
</dbReference>
<feature type="region of interest" description="Disordered" evidence="1">
    <location>
        <begin position="417"/>
        <end position="470"/>
    </location>
</feature>
<name>A0ABR2G5M6_9ROSI</name>
<dbReference type="InterPro" id="IPR032795">
    <property type="entry name" value="DUF3741-assoc"/>
</dbReference>
<feature type="compositionally biased region" description="Polar residues" evidence="1">
    <location>
        <begin position="455"/>
        <end position="470"/>
    </location>
</feature>
<proteinExistence type="predicted"/>
<feature type="compositionally biased region" description="Polar residues" evidence="1">
    <location>
        <begin position="147"/>
        <end position="160"/>
    </location>
</feature>
<evidence type="ECO:0000259" key="2">
    <source>
        <dbReference type="Pfam" id="PF14383"/>
    </source>
</evidence>
<reference evidence="3 4" key="1">
    <citation type="journal article" date="2024" name="G3 (Bethesda)">
        <title>Genome assembly of Hibiscus sabdariffa L. provides insights into metabolisms of medicinal natural products.</title>
        <authorList>
            <person name="Kim T."/>
        </authorList>
    </citation>
    <scope>NUCLEOTIDE SEQUENCE [LARGE SCALE GENOMIC DNA]</scope>
    <source>
        <strain evidence="3">TK-2024</strain>
        <tissue evidence="3">Old leaves</tissue>
    </source>
</reference>
<organism evidence="3 4">
    <name type="scientific">Hibiscus sabdariffa</name>
    <name type="common">roselle</name>
    <dbReference type="NCBI Taxonomy" id="183260"/>
    <lineage>
        <taxon>Eukaryota</taxon>
        <taxon>Viridiplantae</taxon>
        <taxon>Streptophyta</taxon>
        <taxon>Embryophyta</taxon>
        <taxon>Tracheophyta</taxon>
        <taxon>Spermatophyta</taxon>
        <taxon>Magnoliopsida</taxon>
        <taxon>eudicotyledons</taxon>
        <taxon>Gunneridae</taxon>
        <taxon>Pentapetalae</taxon>
        <taxon>rosids</taxon>
        <taxon>malvids</taxon>
        <taxon>Malvales</taxon>
        <taxon>Malvaceae</taxon>
        <taxon>Malvoideae</taxon>
        <taxon>Hibiscus</taxon>
    </lineage>
</organism>
<feature type="compositionally biased region" description="Basic and acidic residues" evidence="1">
    <location>
        <begin position="492"/>
        <end position="511"/>
    </location>
</feature>
<dbReference type="Proteomes" id="UP001472677">
    <property type="component" value="Unassembled WGS sequence"/>
</dbReference>